<dbReference type="SUPFAM" id="SSF46689">
    <property type="entry name" value="Homeodomain-like"/>
    <property type="match status" value="1"/>
</dbReference>
<reference evidence="4 5" key="1">
    <citation type="submission" date="2019-06" db="EMBL/GenBank/DDBJ databases">
        <title>New taxonomy in bacterial strain CC-CFT640, isolated from vineyard.</title>
        <authorList>
            <person name="Lin S.-Y."/>
            <person name="Tsai C.-F."/>
            <person name="Young C.-C."/>
        </authorList>
    </citation>
    <scope>NUCLEOTIDE SEQUENCE [LARGE SCALE GENOMIC DNA]</scope>
    <source>
        <strain evidence="4 5">CC-CFT640</strain>
    </source>
</reference>
<dbReference type="InterPro" id="IPR001647">
    <property type="entry name" value="HTH_TetR"/>
</dbReference>
<dbReference type="Proteomes" id="UP000321638">
    <property type="component" value="Unassembled WGS sequence"/>
</dbReference>
<organism evidence="4 5">
    <name type="scientific">Vineibacter terrae</name>
    <dbReference type="NCBI Taxonomy" id="2586908"/>
    <lineage>
        <taxon>Bacteria</taxon>
        <taxon>Pseudomonadati</taxon>
        <taxon>Pseudomonadota</taxon>
        <taxon>Alphaproteobacteria</taxon>
        <taxon>Hyphomicrobiales</taxon>
        <taxon>Vineibacter</taxon>
    </lineage>
</organism>
<name>A0A5C8PAZ5_9HYPH</name>
<dbReference type="EMBL" id="VDUZ01000050">
    <property type="protein sequence ID" value="TXL70956.1"/>
    <property type="molecule type" value="Genomic_DNA"/>
</dbReference>
<evidence type="ECO:0000313" key="5">
    <source>
        <dbReference type="Proteomes" id="UP000321638"/>
    </source>
</evidence>
<dbReference type="PANTHER" id="PTHR30055">
    <property type="entry name" value="HTH-TYPE TRANSCRIPTIONAL REGULATOR RUTR"/>
    <property type="match status" value="1"/>
</dbReference>
<comment type="caution">
    <text evidence="4">The sequence shown here is derived from an EMBL/GenBank/DDBJ whole genome shotgun (WGS) entry which is preliminary data.</text>
</comment>
<evidence type="ECO:0000256" key="2">
    <source>
        <dbReference type="PROSITE-ProRule" id="PRU00335"/>
    </source>
</evidence>
<feature type="DNA-binding region" description="H-T-H motif" evidence="2">
    <location>
        <begin position="57"/>
        <end position="76"/>
    </location>
</feature>
<keyword evidence="5" id="KW-1185">Reference proteome</keyword>
<dbReference type="Gene3D" id="1.10.357.10">
    <property type="entry name" value="Tetracycline Repressor, domain 2"/>
    <property type="match status" value="1"/>
</dbReference>
<dbReference type="Gene3D" id="1.10.10.60">
    <property type="entry name" value="Homeodomain-like"/>
    <property type="match status" value="1"/>
</dbReference>
<dbReference type="AlphaFoldDB" id="A0A5C8PAZ5"/>
<dbReference type="Pfam" id="PF00440">
    <property type="entry name" value="TetR_N"/>
    <property type="match status" value="1"/>
</dbReference>
<evidence type="ECO:0000313" key="4">
    <source>
        <dbReference type="EMBL" id="TXL70956.1"/>
    </source>
</evidence>
<proteinExistence type="predicted"/>
<accession>A0A5C8PAZ5</accession>
<dbReference type="InterPro" id="IPR041490">
    <property type="entry name" value="KstR2_TetR_C"/>
</dbReference>
<dbReference type="GO" id="GO:0003700">
    <property type="term" value="F:DNA-binding transcription factor activity"/>
    <property type="evidence" value="ECO:0007669"/>
    <property type="project" value="TreeGrafter"/>
</dbReference>
<sequence length="227" mass="24284">MNPGSYLIDEPGFIAWAATVMAYRQTENTAKRLAEKRARILKAARELVADGGWSAAQVDSVAERAGVATGTVYRHWAAKAELCAEIVATVSAREVGIVKAVADADGSPLEKLEAAIRTFASRALRGRRLAYALIAEPVDPEVEMVRLDYRARLAHCLERILREGIMRGTFPRLDPAVAAACIVGAFMEALVGPLAPSKGTGARADRHLIDQITAFCLRASVGGEGKA</sequence>
<dbReference type="PROSITE" id="PS50977">
    <property type="entry name" value="HTH_TETR_2"/>
    <property type="match status" value="1"/>
</dbReference>
<dbReference type="SUPFAM" id="SSF48498">
    <property type="entry name" value="Tetracyclin repressor-like, C-terminal domain"/>
    <property type="match status" value="1"/>
</dbReference>
<dbReference type="Pfam" id="PF17932">
    <property type="entry name" value="TetR_C_24"/>
    <property type="match status" value="1"/>
</dbReference>
<dbReference type="PRINTS" id="PR00455">
    <property type="entry name" value="HTHTETR"/>
</dbReference>
<evidence type="ECO:0000259" key="3">
    <source>
        <dbReference type="PROSITE" id="PS50977"/>
    </source>
</evidence>
<dbReference type="OrthoDB" id="9803547at2"/>
<dbReference type="InterPro" id="IPR036271">
    <property type="entry name" value="Tet_transcr_reg_TetR-rel_C_sf"/>
</dbReference>
<feature type="domain" description="HTH tetR-type" evidence="3">
    <location>
        <begin position="34"/>
        <end position="94"/>
    </location>
</feature>
<protein>
    <submittedName>
        <fullName evidence="4">TetR/AcrR family transcriptional regulator</fullName>
    </submittedName>
</protein>
<dbReference type="InterPro" id="IPR050109">
    <property type="entry name" value="HTH-type_TetR-like_transc_reg"/>
</dbReference>
<evidence type="ECO:0000256" key="1">
    <source>
        <dbReference type="ARBA" id="ARBA00023125"/>
    </source>
</evidence>
<dbReference type="GO" id="GO:0000976">
    <property type="term" value="F:transcription cis-regulatory region binding"/>
    <property type="evidence" value="ECO:0007669"/>
    <property type="project" value="TreeGrafter"/>
</dbReference>
<gene>
    <name evidence="4" type="ORF">FHP25_31935</name>
</gene>
<dbReference type="PANTHER" id="PTHR30055:SF226">
    <property type="entry name" value="HTH-TYPE TRANSCRIPTIONAL REGULATOR PKSA"/>
    <property type="match status" value="1"/>
</dbReference>
<keyword evidence="1 2" id="KW-0238">DNA-binding</keyword>
<dbReference type="InterPro" id="IPR009057">
    <property type="entry name" value="Homeodomain-like_sf"/>
</dbReference>